<feature type="compositionally biased region" description="Basic and acidic residues" evidence="6">
    <location>
        <begin position="912"/>
        <end position="927"/>
    </location>
</feature>
<dbReference type="CDD" id="cd03788">
    <property type="entry name" value="GT20_TPS"/>
    <property type="match status" value="1"/>
</dbReference>
<dbReference type="FunFam" id="3.40.50.2000:FF:000010">
    <property type="entry name" value="Alpha,alpha-trehalose-phosphate synthase"/>
    <property type="match status" value="1"/>
</dbReference>
<dbReference type="GO" id="GO:0005992">
    <property type="term" value="P:trehalose biosynthetic process"/>
    <property type="evidence" value="ECO:0007669"/>
    <property type="project" value="InterPro"/>
</dbReference>
<name>A0A2V3IQ11_9FLOR</name>
<evidence type="ECO:0000313" key="8">
    <source>
        <dbReference type="Proteomes" id="UP000247409"/>
    </source>
</evidence>
<feature type="compositionally biased region" description="Polar residues" evidence="6">
    <location>
        <begin position="855"/>
        <end position="877"/>
    </location>
</feature>
<dbReference type="PANTHER" id="PTHR10788:SF106">
    <property type="entry name" value="BCDNA.GH08860"/>
    <property type="match status" value="1"/>
</dbReference>
<evidence type="ECO:0000256" key="5">
    <source>
        <dbReference type="SAM" id="Coils"/>
    </source>
</evidence>
<feature type="compositionally biased region" description="Basic and acidic residues" evidence="6">
    <location>
        <begin position="878"/>
        <end position="893"/>
    </location>
</feature>
<reference evidence="7 8" key="1">
    <citation type="journal article" date="2018" name="Mol. Biol. Evol.">
        <title>Analysis of the draft genome of the red seaweed Gracilariopsis chorda provides insights into genome size evolution in Rhodophyta.</title>
        <authorList>
            <person name="Lee J."/>
            <person name="Yang E.C."/>
            <person name="Graf L."/>
            <person name="Yang J.H."/>
            <person name="Qiu H."/>
            <person name="Zel Zion U."/>
            <person name="Chan C.X."/>
            <person name="Stephens T.G."/>
            <person name="Weber A.P.M."/>
            <person name="Boo G.H."/>
            <person name="Boo S.M."/>
            <person name="Kim K.M."/>
            <person name="Shin Y."/>
            <person name="Jung M."/>
            <person name="Lee S.J."/>
            <person name="Yim H.S."/>
            <person name="Lee J.H."/>
            <person name="Bhattacharya D."/>
            <person name="Yoon H.S."/>
        </authorList>
    </citation>
    <scope>NUCLEOTIDE SEQUENCE [LARGE SCALE GENOMIC DNA]</scope>
    <source>
        <strain evidence="7 8">SKKU-2015</strain>
        <tissue evidence="7">Whole body</tissue>
    </source>
</reference>
<keyword evidence="3" id="KW-0328">Glycosyltransferase</keyword>
<dbReference type="PANTHER" id="PTHR10788">
    <property type="entry name" value="TREHALOSE-6-PHOSPHATE SYNTHASE"/>
    <property type="match status" value="1"/>
</dbReference>
<accession>A0A2V3IQ11</accession>
<dbReference type="InterPro" id="IPR003337">
    <property type="entry name" value="Trehalose_PPase"/>
</dbReference>
<dbReference type="GO" id="GO:0003825">
    <property type="term" value="F:alpha,alpha-trehalose-phosphate synthase (UDP-forming) activity"/>
    <property type="evidence" value="ECO:0007669"/>
    <property type="project" value="TreeGrafter"/>
</dbReference>
<feature type="region of interest" description="Disordered" evidence="6">
    <location>
        <begin position="854"/>
        <end position="948"/>
    </location>
</feature>
<dbReference type="Pfam" id="PF00982">
    <property type="entry name" value="Glyco_transf_20"/>
    <property type="match status" value="1"/>
</dbReference>
<keyword evidence="5" id="KW-0175">Coiled coil</keyword>
<feature type="coiled-coil region" evidence="5">
    <location>
        <begin position="77"/>
        <end position="104"/>
    </location>
</feature>
<dbReference type="Gene3D" id="3.40.50.1000">
    <property type="entry name" value="HAD superfamily/HAD-like"/>
    <property type="match status" value="2"/>
</dbReference>
<dbReference type="FunFam" id="3.40.50.1000:FF:000052">
    <property type="entry name" value="Alpha,alpha-trehalose-phosphate synthase [UDP-forming] 6"/>
    <property type="match status" value="1"/>
</dbReference>
<dbReference type="GO" id="GO:0004805">
    <property type="term" value="F:trehalose-phosphatase activity"/>
    <property type="evidence" value="ECO:0007669"/>
    <property type="project" value="TreeGrafter"/>
</dbReference>
<evidence type="ECO:0000256" key="4">
    <source>
        <dbReference type="ARBA" id="ARBA00022679"/>
    </source>
</evidence>
<dbReference type="AlphaFoldDB" id="A0A2V3IQ11"/>
<comment type="similarity">
    <text evidence="1">In the N-terminal section; belongs to the glycosyltransferase 20 family.</text>
</comment>
<dbReference type="Gene3D" id="3.40.50.2000">
    <property type="entry name" value="Glycogen Phosphorylase B"/>
    <property type="match status" value="2"/>
</dbReference>
<evidence type="ECO:0000256" key="3">
    <source>
        <dbReference type="ARBA" id="ARBA00022676"/>
    </source>
</evidence>
<evidence type="ECO:0000256" key="1">
    <source>
        <dbReference type="ARBA" id="ARBA00005409"/>
    </source>
</evidence>
<organism evidence="7 8">
    <name type="scientific">Gracilariopsis chorda</name>
    <dbReference type="NCBI Taxonomy" id="448386"/>
    <lineage>
        <taxon>Eukaryota</taxon>
        <taxon>Rhodophyta</taxon>
        <taxon>Florideophyceae</taxon>
        <taxon>Rhodymeniophycidae</taxon>
        <taxon>Gracilariales</taxon>
        <taxon>Gracilariaceae</taxon>
        <taxon>Gracilariopsis</taxon>
    </lineage>
</organism>
<dbReference type="SUPFAM" id="SSF53756">
    <property type="entry name" value="UDP-Glycosyltransferase/glycogen phosphorylase"/>
    <property type="match status" value="1"/>
</dbReference>
<dbReference type="InterPro" id="IPR001830">
    <property type="entry name" value="Glyco_trans_20"/>
</dbReference>
<dbReference type="Pfam" id="PF02358">
    <property type="entry name" value="Trehalose_PPase"/>
    <property type="match status" value="2"/>
</dbReference>
<proteinExistence type="inferred from homology"/>
<dbReference type="InterPro" id="IPR036412">
    <property type="entry name" value="HAD-like_sf"/>
</dbReference>
<feature type="compositionally biased region" description="Pro residues" evidence="6">
    <location>
        <begin position="1"/>
        <end position="23"/>
    </location>
</feature>
<evidence type="ECO:0000256" key="6">
    <source>
        <dbReference type="SAM" id="MobiDB-lite"/>
    </source>
</evidence>
<comment type="similarity">
    <text evidence="2">In the C-terminal section; belongs to the trehalose phosphatase family.</text>
</comment>
<feature type="region of interest" description="Disordered" evidence="6">
    <location>
        <begin position="1"/>
        <end position="40"/>
    </location>
</feature>
<keyword evidence="8" id="KW-1185">Reference proteome</keyword>
<dbReference type="SUPFAM" id="SSF56784">
    <property type="entry name" value="HAD-like"/>
    <property type="match status" value="1"/>
</dbReference>
<dbReference type="EMBL" id="NBIV01000101">
    <property type="protein sequence ID" value="PXF44147.1"/>
    <property type="molecule type" value="Genomic_DNA"/>
</dbReference>
<protein>
    <submittedName>
        <fullName evidence="7">Alpha,alpha-trehalose-phosphate synthase [UDP-forming] 1</fullName>
    </submittedName>
</protein>
<dbReference type="InterPro" id="IPR023214">
    <property type="entry name" value="HAD_sf"/>
</dbReference>
<dbReference type="OrthoDB" id="1130at2759"/>
<feature type="compositionally biased region" description="Low complexity" evidence="6">
    <location>
        <begin position="931"/>
        <end position="942"/>
    </location>
</feature>
<gene>
    <name evidence="7" type="ORF">BWQ96_06120</name>
</gene>
<dbReference type="Proteomes" id="UP000247409">
    <property type="component" value="Unassembled WGS sequence"/>
</dbReference>
<sequence>MSRPPKPPANPQSPPTPSTPSHPSPLDLHNTSPQHSDLARPHSPLLTAAAFPQRPFLRPSPTAAAADPDRAYLRVAEAELLDEIQAVRDQLRLARQRASRKRNRRLRRTSSVGDDVAHHSALHAVSKQLSSSTDKPMRRRIISVSLRLPTARERTSIPRQLFDNALPPNAIFTLRDATNLPIVWVGSVNPNPSNSSPTSLSNATTPTLNDRCVAFDDPPVEQTYRKRRTSRYSANRDRHHHVLESRSVAVPLPVEPQVMDRFYFFCEHILWRLLHYDYGSVDKKGSELDEYFAAYRFVNQRFVETISEIYEDGDLIWVHNYHLMLLPSLLRESLWYAKIGFFLYTPFPSAELFRILPYRTQILRGVIGADVIGFYSYDYSKQFVSACSRLLGIDGTPSYVEADPSTGRRCELAIYPAGIDVSSLRNFVSSKPVKSRIAELRARFEGLHILVGVDRLDDSFCGIPLKLLAFEQLLQNNPKLRGKVMFIQVATIPGQAHSTTTFRQQQMQVNGLVGRINSLFGTFSFNPVHYINGELDPMELYALMSIGHACIVSPIRDGMALIPHEWTVCQHGAYKGAIVISEFAGAAQSFSTALHVNPWNVDEMVEKIKKALTMDDKERAMRNEAAYSFVTTHTAKLWGLNFLEDLEQCERVTASGSGVATPVLDIPTVIHAYLGMAGTTSQVPSGTVRSSLQASGIAGHSPSELSSVLLNTFGPAVRLPGFSDQKMENALRNNLPTPTAKGDSVRASPDISWAKLNSRAALFILDLDGTLVPFQAITELGAPAQNIIDLIQSIKESSPRNYVLVTSSRDPNTVHKWLGNLSIYLAAEDGAFFRAPGDTVWTSLFRDNSGHDFQLNRSANSQPTGSDHTSLNSTSADSEQKRQPQLLKDDDQKRKKSSPNSSVPDVFGETNGTKKDRKDVPLQEGHHRYTSSSFASVSSSESMQNGEFTTSRPWKSLVKPAMQHFYERTPGVVIEEGDVTVTWHYIDSDTDFGRWQARDLFEHLESFLLQRLNVDLQTDSHRRWIKVRPKGVDKTTAVTRTIEHIKSNEKASTFDNGQAREPLYIDFVLCVGDDKTDEGMFDMLKDRTRLEAIGIRAPNRVFTCRVGSPVTSASYFLDSPARVVELLEEITSCTVSVPSQ</sequence>
<keyword evidence="4" id="KW-0808">Transferase</keyword>
<evidence type="ECO:0000313" key="7">
    <source>
        <dbReference type="EMBL" id="PXF44147.1"/>
    </source>
</evidence>
<dbReference type="NCBIfam" id="TIGR00685">
    <property type="entry name" value="T6PP"/>
    <property type="match status" value="1"/>
</dbReference>
<comment type="caution">
    <text evidence="7">The sequence shown here is derived from an EMBL/GenBank/DDBJ whole genome shotgun (WGS) entry which is preliminary data.</text>
</comment>
<evidence type="ECO:0000256" key="2">
    <source>
        <dbReference type="ARBA" id="ARBA00006330"/>
    </source>
</evidence>
<dbReference type="STRING" id="448386.A0A2V3IQ11"/>
<dbReference type="GO" id="GO:0005829">
    <property type="term" value="C:cytosol"/>
    <property type="evidence" value="ECO:0007669"/>
    <property type="project" value="TreeGrafter"/>
</dbReference>